<name>A0A521FNT1_9FLAO</name>
<dbReference type="Proteomes" id="UP000316916">
    <property type="component" value="Unassembled WGS sequence"/>
</dbReference>
<dbReference type="EMBL" id="FXTC01000020">
    <property type="protein sequence ID" value="SMO97121.1"/>
    <property type="molecule type" value="Genomic_DNA"/>
</dbReference>
<evidence type="ECO:0000313" key="1">
    <source>
        <dbReference type="EMBL" id="SMO97121.1"/>
    </source>
</evidence>
<sequence>MLTIYIVEYSAVTNDQTIEIYKLPWTVESVYGNDIDLFIQNGEGSYNWYALQAKVMSYNGAFKDLKYNRNEAFQQWDKLLRHESVYGSKTFYLLYSGNSLRAPYVQPTRRDCIGIPLISELGLGIVETRIVADIRTNVLRHSQMLYFEQVFPDHLDSIRKLFCCSPHLPPKGKTFKREEIETFGYRQVYADSKEFDEDRDSQRYEIPDGAAAIRMIINYK</sequence>
<reference evidence="1 2" key="1">
    <citation type="submission" date="2017-05" db="EMBL/GenBank/DDBJ databases">
        <authorList>
            <person name="Varghese N."/>
            <person name="Submissions S."/>
        </authorList>
    </citation>
    <scope>NUCLEOTIDE SEQUENCE [LARGE SCALE GENOMIC DNA]</scope>
    <source>
        <strain evidence="1 2">DSM 29371</strain>
    </source>
</reference>
<dbReference type="RefSeq" id="WP_142719944.1">
    <property type="nucleotide sequence ID" value="NZ_FXTC01000020.1"/>
</dbReference>
<gene>
    <name evidence="1" type="ORF">SAMN06265171_1204</name>
</gene>
<keyword evidence="2" id="KW-1185">Reference proteome</keyword>
<accession>A0A521FNT1</accession>
<organism evidence="1 2">
    <name type="scientific">Chryseobacterium rhizoplanae</name>
    <dbReference type="NCBI Taxonomy" id="1609531"/>
    <lineage>
        <taxon>Bacteria</taxon>
        <taxon>Pseudomonadati</taxon>
        <taxon>Bacteroidota</taxon>
        <taxon>Flavobacteriia</taxon>
        <taxon>Flavobacteriales</taxon>
        <taxon>Weeksellaceae</taxon>
        <taxon>Chryseobacterium group</taxon>
        <taxon>Chryseobacterium</taxon>
    </lineage>
</organism>
<dbReference type="AlphaFoldDB" id="A0A521FNT1"/>
<protein>
    <submittedName>
        <fullName evidence="1">Uncharacterized protein</fullName>
    </submittedName>
</protein>
<evidence type="ECO:0000313" key="2">
    <source>
        <dbReference type="Proteomes" id="UP000316916"/>
    </source>
</evidence>
<proteinExistence type="predicted"/>